<evidence type="ECO:0000313" key="2">
    <source>
        <dbReference type="EMBL" id="MDN0076006.1"/>
    </source>
</evidence>
<organism evidence="2 3">
    <name type="scientific">Crenobacter oryzisoli</name>
    <dbReference type="NCBI Taxonomy" id="3056844"/>
    <lineage>
        <taxon>Bacteria</taxon>
        <taxon>Pseudomonadati</taxon>
        <taxon>Pseudomonadota</taxon>
        <taxon>Betaproteobacteria</taxon>
        <taxon>Neisseriales</taxon>
        <taxon>Neisseriaceae</taxon>
        <taxon>Crenobacter</taxon>
    </lineage>
</organism>
<dbReference type="RefSeq" id="WP_289830648.1">
    <property type="nucleotide sequence ID" value="NZ_JAUEDK010000024.1"/>
</dbReference>
<proteinExistence type="predicted"/>
<evidence type="ECO:0000313" key="3">
    <source>
        <dbReference type="Proteomes" id="UP001168540"/>
    </source>
</evidence>
<evidence type="ECO:0000256" key="1">
    <source>
        <dbReference type="SAM" id="MobiDB-lite"/>
    </source>
</evidence>
<sequence length="143" mass="15257">MSKSTGFPVFQSGMALLIENGHLLQQTGYNRELFSVERAGSSQQLHWIENAAELSISRLAEGTKTIGMLIAGYDRTIGAESEILYGLAGLLQEIGDGVAALQNVMQAASEGKATSRAREDREATHAATHQADKPAARKEAAPC</sequence>
<name>A0ABT7XQD6_9NEIS</name>
<accession>A0ABT7XQD6</accession>
<keyword evidence="3" id="KW-1185">Reference proteome</keyword>
<dbReference type="EMBL" id="JAUEDK010000024">
    <property type="protein sequence ID" value="MDN0076006.1"/>
    <property type="molecule type" value="Genomic_DNA"/>
</dbReference>
<reference evidence="2" key="1">
    <citation type="submission" date="2023-06" db="EMBL/GenBank/DDBJ databases">
        <authorList>
            <person name="Zhang S."/>
        </authorList>
    </citation>
    <scope>NUCLEOTIDE SEQUENCE</scope>
    <source>
        <strain evidence="2">SG2303</strain>
    </source>
</reference>
<dbReference type="Proteomes" id="UP001168540">
    <property type="component" value="Unassembled WGS sequence"/>
</dbReference>
<feature type="compositionally biased region" description="Basic and acidic residues" evidence="1">
    <location>
        <begin position="116"/>
        <end position="143"/>
    </location>
</feature>
<feature type="region of interest" description="Disordered" evidence="1">
    <location>
        <begin position="109"/>
        <end position="143"/>
    </location>
</feature>
<protein>
    <submittedName>
        <fullName evidence="2">Uncharacterized protein</fullName>
    </submittedName>
</protein>
<gene>
    <name evidence="2" type="ORF">QU481_14030</name>
</gene>
<comment type="caution">
    <text evidence="2">The sequence shown here is derived from an EMBL/GenBank/DDBJ whole genome shotgun (WGS) entry which is preliminary data.</text>
</comment>